<evidence type="ECO:0000256" key="1">
    <source>
        <dbReference type="SAM" id="Phobius"/>
    </source>
</evidence>
<gene>
    <name evidence="2" type="ORF">PEVE_00028231</name>
</gene>
<keyword evidence="1" id="KW-0472">Membrane</keyword>
<feature type="transmembrane region" description="Helical" evidence="1">
    <location>
        <begin position="49"/>
        <end position="71"/>
    </location>
</feature>
<proteinExistence type="predicted"/>
<comment type="caution">
    <text evidence="2">The sequence shown here is derived from an EMBL/GenBank/DDBJ whole genome shotgun (WGS) entry which is preliminary data.</text>
</comment>
<protein>
    <submittedName>
        <fullName evidence="2">Uncharacterized protein</fullName>
    </submittedName>
</protein>
<evidence type="ECO:0000313" key="3">
    <source>
        <dbReference type="Proteomes" id="UP001159427"/>
    </source>
</evidence>
<accession>A0ABN8SSR2</accession>
<evidence type="ECO:0000313" key="2">
    <source>
        <dbReference type="EMBL" id="CAH3194614.1"/>
    </source>
</evidence>
<dbReference type="Proteomes" id="UP001159427">
    <property type="component" value="Unassembled WGS sequence"/>
</dbReference>
<keyword evidence="1" id="KW-0812">Transmembrane</keyword>
<dbReference type="EMBL" id="CALNXI010003909">
    <property type="protein sequence ID" value="CAH3194614.1"/>
    <property type="molecule type" value="Genomic_DNA"/>
</dbReference>
<sequence length="99" mass="11470">MVEDAKGVSCETWYLGNSGNFGELTEILDPFNLGISENVWELFEISDTFYIRIFGNFGGLLGILDSFYFGISWNFWDLRNLRPFLPWNFWELLGILALS</sequence>
<name>A0ABN8SSR2_9CNID</name>
<keyword evidence="3" id="KW-1185">Reference proteome</keyword>
<keyword evidence="1" id="KW-1133">Transmembrane helix</keyword>
<organism evidence="2 3">
    <name type="scientific">Porites evermanni</name>
    <dbReference type="NCBI Taxonomy" id="104178"/>
    <lineage>
        <taxon>Eukaryota</taxon>
        <taxon>Metazoa</taxon>
        <taxon>Cnidaria</taxon>
        <taxon>Anthozoa</taxon>
        <taxon>Hexacorallia</taxon>
        <taxon>Scleractinia</taxon>
        <taxon>Fungiina</taxon>
        <taxon>Poritidae</taxon>
        <taxon>Porites</taxon>
    </lineage>
</organism>
<reference evidence="2 3" key="1">
    <citation type="submission" date="2022-05" db="EMBL/GenBank/DDBJ databases">
        <authorList>
            <consortium name="Genoscope - CEA"/>
            <person name="William W."/>
        </authorList>
    </citation>
    <scope>NUCLEOTIDE SEQUENCE [LARGE SCALE GENOMIC DNA]</scope>
</reference>